<name>A0A4D9DCK0_9STRA</name>
<dbReference type="Proteomes" id="UP000355283">
    <property type="component" value="Unassembled WGS sequence"/>
</dbReference>
<evidence type="ECO:0000256" key="1">
    <source>
        <dbReference type="SAM" id="MobiDB-lite"/>
    </source>
</evidence>
<keyword evidence="2" id="KW-0812">Transmembrane</keyword>
<dbReference type="EMBL" id="SDOX01000002">
    <property type="protein sequence ID" value="TFJ88137.1"/>
    <property type="molecule type" value="Genomic_DNA"/>
</dbReference>
<evidence type="ECO:0000256" key="2">
    <source>
        <dbReference type="SAM" id="Phobius"/>
    </source>
</evidence>
<organism evidence="3 4">
    <name type="scientific">Nannochloropsis salina CCMP1776</name>
    <dbReference type="NCBI Taxonomy" id="1027361"/>
    <lineage>
        <taxon>Eukaryota</taxon>
        <taxon>Sar</taxon>
        <taxon>Stramenopiles</taxon>
        <taxon>Ochrophyta</taxon>
        <taxon>Eustigmatophyceae</taxon>
        <taxon>Eustigmatales</taxon>
        <taxon>Monodopsidaceae</taxon>
        <taxon>Microchloropsis</taxon>
        <taxon>Microchloropsis salina</taxon>
    </lineage>
</organism>
<evidence type="ECO:0000313" key="4">
    <source>
        <dbReference type="Proteomes" id="UP000355283"/>
    </source>
</evidence>
<comment type="caution">
    <text evidence="3">The sequence shown here is derived from an EMBL/GenBank/DDBJ whole genome shotgun (WGS) entry which is preliminary data.</text>
</comment>
<sequence length="311" mass="33529">MLGIFSLALSGQERRELQGNGEDLNDFDAPELPSSGSVTDTGDNSLAPMRAPTEPADSGNGWNVTPSPTAAAFGPTLHPTFSPTTSPTPAPTNLPPTHVSIIFNLTIRFPKPTPSDLSPANFPTYAPAQNVIKDALSLAVTVIKRADINEVRSKRLRRYELTVQVRVTTLLITTGYADGLTFYNALVRQLSTTKKDGTLNRYLQAAAFSNGVQAFEQAYIKSYRVPDKYMVNGQAMSVVIAAGDTEEAPKRGLPLAVLIPSVLVGLLLLLAMIAFARQQTRLFHQQQEQLAVMDLAGSASGEEEDEGEGER</sequence>
<feature type="region of interest" description="Disordered" evidence="1">
    <location>
        <begin position="17"/>
        <end position="95"/>
    </location>
</feature>
<reference evidence="3 4" key="1">
    <citation type="submission" date="2019-01" db="EMBL/GenBank/DDBJ databases">
        <title>Nuclear Genome Assembly of the Microalgal Biofuel strain Nannochloropsis salina CCMP1776.</title>
        <authorList>
            <person name="Hovde B."/>
        </authorList>
    </citation>
    <scope>NUCLEOTIDE SEQUENCE [LARGE SCALE GENOMIC DNA]</scope>
    <source>
        <strain evidence="3 4">CCMP1776</strain>
    </source>
</reference>
<gene>
    <name evidence="3" type="ORF">NSK_000491</name>
</gene>
<feature type="compositionally biased region" description="Polar residues" evidence="1">
    <location>
        <begin position="34"/>
        <end position="44"/>
    </location>
</feature>
<evidence type="ECO:0000313" key="3">
    <source>
        <dbReference type="EMBL" id="TFJ88137.1"/>
    </source>
</evidence>
<keyword evidence="2" id="KW-1133">Transmembrane helix</keyword>
<protein>
    <submittedName>
        <fullName evidence="3">Uncharacterized protein</fullName>
    </submittedName>
</protein>
<keyword evidence="2" id="KW-0472">Membrane</keyword>
<feature type="transmembrane region" description="Helical" evidence="2">
    <location>
        <begin position="255"/>
        <end position="276"/>
    </location>
</feature>
<dbReference type="AlphaFoldDB" id="A0A4D9DCK0"/>
<accession>A0A4D9DCK0</accession>
<keyword evidence="4" id="KW-1185">Reference proteome</keyword>
<feature type="compositionally biased region" description="Low complexity" evidence="1">
    <location>
        <begin position="75"/>
        <end position="85"/>
    </location>
</feature>
<proteinExistence type="predicted"/>